<accession>X1B994</accession>
<name>X1B994_9ZZZZ</name>
<evidence type="ECO:0008006" key="2">
    <source>
        <dbReference type="Google" id="ProtNLM"/>
    </source>
</evidence>
<evidence type="ECO:0000313" key="1">
    <source>
        <dbReference type="EMBL" id="GAG80718.1"/>
    </source>
</evidence>
<dbReference type="AlphaFoldDB" id="X1B994"/>
<feature type="non-terminal residue" evidence="1">
    <location>
        <position position="1"/>
    </location>
</feature>
<gene>
    <name evidence="1" type="ORF">S01H4_27922</name>
</gene>
<protein>
    <recommendedName>
        <fullName evidence="2">Dihydroorotate dehydrogenase domain-containing protein</fullName>
    </recommendedName>
</protein>
<proteinExistence type="predicted"/>
<dbReference type="EMBL" id="BART01013754">
    <property type="protein sequence ID" value="GAG80718.1"/>
    <property type="molecule type" value="Genomic_DNA"/>
</dbReference>
<reference evidence="1" key="1">
    <citation type="journal article" date="2014" name="Front. Microbiol.">
        <title>High frequency of phylogenetically diverse reductive dehalogenase-homologous genes in deep subseafloor sedimentary metagenomes.</title>
        <authorList>
            <person name="Kawai M."/>
            <person name="Futagami T."/>
            <person name="Toyoda A."/>
            <person name="Takaki Y."/>
            <person name="Nishi S."/>
            <person name="Hori S."/>
            <person name="Arai W."/>
            <person name="Tsubouchi T."/>
            <person name="Morono Y."/>
            <person name="Uchiyama I."/>
            <person name="Ito T."/>
            <person name="Fujiyama A."/>
            <person name="Inagaki F."/>
            <person name="Takami H."/>
        </authorList>
    </citation>
    <scope>NUCLEOTIDE SEQUENCE</scope>
    <source>
        <strain evidence="1">Expedition CK06-06</strain>
    </source>
</reference>
<comment type="caution">
    <text evidence="1">The sequence shown here is derived from an EMBL/GenBank/DDBJ whole genome shotgun (WGS) entry which is preliminary data.</text>
</comment>
<organism evidence="1">
    <name type="scientific">marine sediment metagenome</name>
    <dbReference type="NCBI Taxonomy" id="412755"/>
    <lineage>
        <taxon>unclassified sequences</taxon>
        <taxon>metagenomes</taxon>
        <taxon>ecological metagenomes</taxon>
    </lineage>
</organism>
<sequence length="68" mass="7175">DMIKKKNPNATIPSIAIAGGIANETQMFKALSMGAPYINCIAMARAPITAGLYAPVFINMLLAPLARI</sequence>